<sequence length="47" mass="5523">MEKKKKWSVFKIIFVVLITIFAIVKTGDAIERFIEGWNSTECNCEKK</sequence>
<dbReference type="RefSeq" id="WP_157909222.1">
    <property type="nucleotide sequence ID" value="NZ_BOPJ01000014.1"/>
</dbReference>
<dbReference type="EMBL" id="JBJGWJ010000004">
    <property type="protein sequence ID" value="MFK8293679.1"/>
    <property type="molecule type" value="Genomic_DNA"/>
</dbReference>
<proteinExistence type="predicted"/>
<dbReference type="Proteomes" id="UP001622370">
    <property type="component" value="Unassembled WGS sequence"/>
</dbReference>
<organism evidence="1 2">
    <name type="scientific">Capnocytophaga stomatis</name>
    <dbReference type="NCBI Taxonomy" id="1848904"/>
    <lineage>
        <taxon>Bacteria</taxon>
        <taxon>Pseudomonadati</taxon>
        <taxon>Bacteroidota</taxon>
        <taxon>Flavobacteriia</taxon>
        <taxon>Flavobacteriales</taxon>
        <taxon>Flavobacteriaceae</taxon>
        <taxon>Capnocytophaga</taxon>
    </lineage>
</organism>
<keyword evidence="2" id="KW-1185">Reference proteome</keyword>
<protein>
    <submittedName>
        <fullName evidence="1">Uncharacterized protein</fullName>
    </submittedName>
</protein>
<accession>A0ABW8QBJ6</accession>
<name>A0ABW8QBJ6_9FLAO</name>
<evidence type="ECO:0000313" key="2">
    <source>
        <dbReference type="Proteomes" id="UP001622370"/>
    </source>
</evidence>
<gene>
    <name evidence="1" type="ORF">ACI76L_07785</name>
</gene>
<comment type="caution">
    <text evidence="1">The sequence shown here is derived from an EMBL/GenBank/DDBJ whole genome shotgun (WGS) entry which is preliminary data.</text>
</comment>
<reference evidence="1 2" key="1">
    <citation type="journal article" date="2016" name="Sci. Rep.">
        <title>Whole genome sequencing identifies a novel species of the genus Capnocytophaga isolated from dog and cat bite wounds in humans.</title>
        <authorList>
            <person name="Zangenah S."/>
            <person name="Abbasi N."/>
            <person name="Andersson A.F."/>
            <person name="Bergman P."/>
        </authorList>
    </citation>
    <scope>NUCLEOTIDE SEQUENCE [LARGE SCALE GENOMIC DNA]</scope>
    <source>
        <strain evidence="1 2">W5</strain>
    </source>
</reference>
<evidence type="ECO:0000313" key="1">
    <source>
        <dbReference type="EMBL" id="MFK8293679.1"/>
    </source>
</evidence>